<feature type="compositionally biased region" description="Low complexity" evidence="2">
    <location>
        <begin position="100"/>
        <end position="109"/>
    </location>
</feature>
<dbReference type="Proteomes" id="UP001194746">
    <property type="component" value="Unassembled WGS sequence"/>
</dbReference>
<evidence type="ECO:0000313" key="3">
    <source>
        <dbReference type="EMBL" id="KAF9894224.1"/>
    </source>
</evidence>
<evidence type="ECO:0000313" key="4">
    <source>
        <dbReference type="Proteomes" id="UP001194746"/>
    </source>
</evidence>
<evidence type="ECO:0000256" key="1">
    <source>
        <dbReference type="SAM" id="Coils"/>
    </source>
</evidence>
<reference evidence="3" key="1">
    <citation type="journal article" date="2019" name="Beilstein J. Org. Chem.">
        <title>Nanangenines: drimane sesquiterpenoids as the dominant metabolite cohort of a novel Australian fungus, Aspergillus nanangensis.</title>
        <authorList>
            <person name="Lacey H.J."/>
            <person name="Gilchrist C.L.M."/>
            <person name="Crombie A."/>
            <person name="Kalaitzis J.A."/>
            <person name="Vuong D."/>
            <person name="Rutledge P.J."/>
            <person name="Turner P."/>
            <person name="Pitt J.I."/>
            <person name="Lacey E."/>
            <person name="Chooi Y.H."/>
            <person name="Piggott A.M."/>
        </authorList>
    </citation>
    <scope>NUCLEOTIDE SEQUENCE</scope>
    <source>
        <strain evidence="3">MST-FP2251</strain>
    </source>
</reference>
<feature type="region of interest" description="Disordered" evidence="2">
    <location>
        <begin position="81"/>
        <end position="109"/>
    </location>
</feature>
<accession>A0AAD4GXV2</accession>
<sequence length="157" mass="17365">MKKAENLRPNPAPDDSVNEAMEHLTNWTKHYHLQIDEWSENPPNDVQLLHSLHQQLLESDIVQEVAEILTADPIAKRKGKVSSALPTANSTANEKDNIPSALSSSVSSSSGEELLKELYVRTDAPTNDTITSLINKIEDQLEDMEHNALSAAEDLSQ</sequence>
<feature type="coiled-coil region" evidence="1">
    <location>
        <begin position="127"/>
        <end position="154"/>
    </location>
</feature>
<keyword evidence="4" id="KW-1185">Reference proteome</keyword>
<protein>
    <submittedName>
        <fullName evidence="3">Uncharacterized protein</fullName>
    </submittedName>
</protein>
<keyword evidence="1" id="KW-0175">Coiled coil</keyword>
<organism evidence="3 4">
    <name type="scientific">Aspergillus nanangensis</name>
    <dbReference type="NCBI Taxonomy" id="2582783"/>
    <lineage>
        <taxon>Eukaryota</taxon>
        <taxon>Fungi</taxon>
        <taxon>Dikarya</taxon>
        <taxon>Ascomycota</taxon>
        <taxon>Pezizomycotina</taxon>
        <taxon>Eurotiomycetes</taxon>
        <taxon>Eurotiomycetidae</taxon>
        <taxon>Eurotiales</taxon>
        <taxon>Aspergillaceae</taxon>
        <taxon>Aspergillus</taxon>
        <taxon>Aspergillus subgen. Circumdati</taxon>
    </lineage>
</organism>
<evidence type="ECO:0000256" key="2">
    <source>
        <dbReference type="SAM" id="MobiDB-lite"/>
    </source>
</evidence>
<dbReference type="EMBL" id="VCAU01000004">
    <property type="protein sequence ID" value="KAF9894224.1"/>
    <property type="molecule type" value="Genomic_DNA"/>
</dbReference>
<gene>
    <name evidence="3" type="ORF">FE257_007726</name>
</gene>
<dbReference type="AlphaFoldDB" id="A0AAD4GXV2"/>
<comment type="caution">
    <text evidence="3">The sequence shown here is derived from an EMBL/GenBank/DDBJ whole genome shotgun (WGS) entry which is preliminary data.</text>
</comment>
<proteinExistence type="predicted"/>
<name>A0AAD4GXV2_ASPNN</name>
<reference evidence="3" key="2">
    <citation type="submission" date="2020-02" db="EMBL/GenBank/DDBJ databases">
        <authorList>
            <person name="Gilchrist C.L.M."/>
            <person name="Chooi Y.-H."/>
        </authorList>
    </citation>
    <scope>NUCLEOTIDE SEQUENCE</scope>
    <source>
        <strain evidence="3">MST-FP2251</strain>
    </source>
</reference>